<dbReference type="Pfam" id="PF00620">
    <property type="entry name" value="RhoGAP"/>
    <property type="match status" value="1"/>
</dbReference>
<dbReference type="GeneID" id="14887914"/>
<name>A0A0A1U7I2_ENTIV</name>
<keyword evidence="3" id="KW-1185">Reference proteome</keyword>
<dbReference type="OMA" id="ICASGDE"/>
<dbReference type="PROSITE" id="PS50238">
    <property type="entry name" value="RHOGAP"/>
    <property type="match status" value="1"/>
</dbReference>
<dbReference type="Gene3D" id="1.10.555.10">
    <property type="entry name" value="Rho GTPase activation protein"/>
    <property type="match status" value="1"/>
</dbReference>
<dbReference type="VEuPathDB" id="AmoebaDB:EIN_492950"/>
<dbReference type="OrthoDB" id="19923at2759"/>
<dbReference type="CDD" id="cd00159">
    <property type="entry name" value="RhoGAP"/>
    <property type="match status" value="1"/>
</dbReference>
<dbReference type="AlphaFoldDB" id="A0A0A1U7I2"/>
<dbReference type="PANTHER" id="PTHR23179">
    <property type="entry name" value="T-CELL ACTIVATION RHO GTPASE ACTIVATING PROTEIN-RELATED"/>
    <property type="match status" value="1"/>
</dbReference>
<dbReference type="InterPro" id="IPR008936">
    <property type="entry name" value="Rho_GTPase_activation_prot"/>
</dbReference>
<dbReference type="PANTHER" id="PTHR23179:SF3">
    <property type="entry name" value="RHO GTPASE-ACTIVATING PROTEIN 20"/>
    <property type="match status" value="1"/>
</dbReference>
<organism evidence="2 3">
    <name type="scientific">Entamoeba invadens IP1</name>
    <dbReference type="NCBI Taxonomy" id="370355"/>
    <lineage>
        <taxon>Eukaryota</taxon>
        <taxon>Amoebozoa</taxon>
        <taxon>Evosea</taxon>
        <taxon>Archamoebae</taxon>
        <taxon>Mastigamoebida</taxon>
        <taxon>Entamoebidae</taxon>
        <taxon>Entamoeba</taxon>
    </lineage>
</organism>
<dbReference type="GO" id="GO:0007165">
    <property type="term" value="P:signal transduction"/>
    <property type="evidence" value="ECO:0007669"/>
    <property type="project" value="InterPro"/>
</dbReference>
<proteinExistence type="predicted"/>
<evidence type="ECO:0000313" key="2">
    <source>
        <dbReference type="EMBL" id="ELP89006.1"/>
    </source>
</evidence>
<dbReference type="SUPFAM" id="SSF48350">
    <property type="entry name" value="GTPase activation domain, GAP"/>
    <property type="match status" value="1"/>
</dbReference>
<feature type="domain" description="Rho-GAP" evidence="1">
    <location>
        <begin position="212"/>
        <end position="394"/>
    </location>
</feature>
<reference evidence="2 3" key="1">
    <citation type="submission" date="2012-10" db="EMBL/GenBank/DDBJ databases">
        <authorList>
            <person name="Zafar N."/>
            <person name="Inman J."/>
            <person name="Hall N."/>
            <person name="Lorenzi H."/>
            <person name="Caler E."/>
        </authorList>
    </citation>
    <scope>NUCLEOTIDE SEQUENCE [LARGE SCALE GENOMIC DNA]</scope>
    <source>
        <strain evidence="2 3">IP1</strain>
    </source>
</reference>
<dbReference type="KEGG" id="eiv:EIN_492950"/>
<dbReference type="EMBL" id="KB206684">
    <property type="protein sequence ID" value="ELP89006.1"/>
    <property type="molecule type" value="Genomic_DNA"/>
</dbReference>
<accession>A0A0A1U7I2</accession>
<dbReference type="RefSeq" id="XP_004255777.1">
    <property type="nucleotide sequence ID" value="XM_004255729.1"/>
</dbReference>
<dbReference type="SMART" id="SM00324">
    <property type="entry name" value="RhoGAP"/>
    <property type="match status" value="1"/>
</dbReference>
<gene>
    <name evidence="2" type="ORF">EIN_492950</name>
</gene>
<evidence type="ECO:0000313" key="3">
    <source>
        <dbReference type="Proteomes" id="UP000014680"/>
    </source>
</evidence>
<dbReference type="Proteomes" id="UP000014680">
    <property type="component" value="Unassembled WGS sequence"/>
</dbReference>
<evidence type="ECO:0000259" key="1">
    <source>
        <dbReference type="PROSITE" id="PS50238"/>
    </source>
</evidence>
<sequence length="436" mass="50465">MTNVSSNELDGYLDDVTVLNRCVDTFERYTSTLLPLFEQIHTEMSEYTQLLQQLSSAKGTENPNRLRSKLLEPLITFSEAQQQLSESFYDLKEEVNRINQSTKDLQQTCLQPLTSALLSYTPQAKWNIWSWWSQPPKEYSDATKIQLSLTLGSWEFKLKVGGLIEAFYRVFQDGAITASGNENFTLTMTKARIEKTKYFCKYKKCVGGYMGKSLDEILKLEEREGAVPFGIENLIENIKNKGYTTEGIFRLAPSDRDIDEVSHRLGVMDFDGMDFVVMSSVLKRFFRNLPQKIFNKQLTDRAMAINNSQAFNTGTLKSFIKMLPKNHIPIVRELFGLFYKINTYSDTNKMSSLNLAIVWVPCLFEVPIDQNFQTNLDQLKPFFAAFIDKFYDVFPECSDRKSLRLSTYRQSFHERTLTRSESEWKRSLESVDNVMK</sequence>
<dbReference type="GO" id="GO:0005096">
    <property type="term" value="F:GTPase activator activity"/>
    <property type="evidence" value="ECO:0007669"/>
    <property type="project" value="TreeGrafter"/>
</dbReference>
<protein>
    <submittedName>
        <fullName evidence="2">T-cell activation Rho GTPase activating protein, putative</fullName>
    </submittedName>
</protein>
<dbReference type="InterPro" id="IPR000198">
    <property type="entry name" value="RhoGAP_dom"/>
</dbReference>